<evidence type="ECO:0000313" key="1">
    <source>
        <dbReference type="EMBL" id="SPD08187.1"/>
    </source>
</evidence>
<reference evidence="1" key="1">
    <citation type="submission" date="2018-02" db="EMBL/GenBank/DDBJ databases">
        <authorList>
            <person name="Cohen D.B."/>
            <person name="Kent A.D."/>
        </authorList>
    </citation>
    <scope>NUCLEOTIDE SEQUENCE</scope>
</reference>
<accession>A0A2N9H0Z2</accession>
<gene>
    <name evidence="1" type="ORF">FSB_LOCUS36069</name>
</gene>
<dbReference type="AlphaFoldDB" id="A0A2N9H0Z2"/>
<organism evidence="1">
    <name type="scientific">Fagus sylvatica</name>
    <name type="common">Beechnut</name>
    <dbReference type="NCBI Taxonomy" id="28930"/>
    <lineage>
        <taxon>Eukaryota</taxon>
        <taxon>Viridiplantae</taxon>
        <taxon>Streptophyta</taxon>
        <taxon>Embryophyta</taxon>
        <taxon>Tracheophyta</taxon>
        <taxon>Spermatophyta</taxon>
        <taxon>Magnoliopsida</taxon>
        <taxon>eudicotyledons</taxon>
        <taxon>Gunneridae</taxon>
        <taxon>Pentapetalae</taxon>
        <taxon>rosids</taxon>
        <taxon>fabids</taxon>
        <taxon>Fagales</taxon>
        <taxon>Fagaceae</taxon>
        <taxon>Fagus</taxon>
    </lineage>
</organism>
<proteinExistence type="predicted"/>
<sequence length="92" mass="10352">MLAIFFLPVESAAVTIGESFTPPDNLLIGESEVLRALGEACFRPVGDGCRYLDGTIIDGSLEDFPILFTKRQSSLKLIRYIKRFRYFCLDLT</sequence>
<protein>
    <submittedName>
        <fullName evidence="1">Uncharacterized protein</fullName>
    </submittedName>
</protein>
<dbReference type="EMBL" id="OIVN01003013">
    <property type="protein sequence ID" value="SPD08187.1"/>
    <property type="molecule type" value="Genomic_DNA"/>
</dbReference>
<name>A0A2N9H0Z2_FAGSY</name>